<dbReference type="AlphaFoldDB" id="A0A0F4YDC6"/>
<feature type="non-terminal residue" evidence="1">
    <location>
        <position position="1"/>
    </location>
</feature>
<dbReference type="GeneID" id="25313290"/>
<reference evidence="1 2" key="1">
    <citation type="submission" date="2015-04" db="EMBL/GenBank/DDBJ databases">
        <authorList>
            <person name="Heijne W.H."/>
            <person name="Fedorova N.D."/>
            <person name="Nierman W.C."/>
            <person name="Vollebregt A.W."/>
            <person name="Zhao Z."/>
            <person name="Wu L."/>
            <person name="Kumar M."/>
            <person name="Stam H."/>
            <person name="van den Berg M.A."/>
            <person name="Pel H.J."/>
        </authorList>
    </citation>
    <scope>NUCLEOTIDE SEQUENCE [LARGE SCALE GENOMIC DNA]</scope>
    <source>
        <strain evidence="1 2">CBS 393.64</strain>
    </source>
</reference>
<organism evidence="1 2">
    <name type="scientific">Rasamsonia emersonii (strain ATCC 16479 / CBS 393.64 / IMI 116815)</name>
    <dbReference type="NCBI Taxonomy" id="1408163"/>
    <lineage>
        <taxon>Eukaryota</taxon>
        <taxon>Fungi</taxon>
        <taxon>Dikarya</taxon>
        <taxon>Ascomycota</taxon>
        <taxon>Pezizomycotina</taxon>
        <taxon>Eurotiomycetes</taxon>
        <taxon>Eurotiomycetidae</taxon>
        <taxon>Eurotiales</taxon>
        <taxon>Trichocomaceae</taxon>
        <taxon>Rasamsonia</taxon>
    </lineage>
</organism>
<protein>
    <submittedName>
        <fullName evidence="1">Uncharacterized protein</fullName>
    </submittedName>
</protein>
<comment type="caution">
    <text evidence="1">The sequence shown here is derived from an EMBL/GenBank/DDBJ whole genome shotgun (WGS) entry which is preliminary data.</text>
</comment>
<sequence>ESELAPSSLPMILLSRYLLNPLVVAQKETTLPNVSQHASQSLSLAEFHPGTTDRSTHSLARILTSVYLPNGDPTPDGSRTARTAYDSQKYTNVGINHGRCDEPRVMS</sequence>
<accession>A0A0F4YDC6</accession>
<proteinExistence type="predicted"/>
<gene>
    <name evidence="1" type="ORF">T310_10220</name>
</gene>
<name>A0A0F4YDC6_RASE3</name>
<evidence type="ECO:0000313" key="2">
    <source>
        <dbReference type="Proteomes" id="UP000053958"/>
    </source>
</evidence>
<keyword evidence="2" id="KW-1185">Reference proteome</keyword>
<dbReference type="EMBL" id="LASV01000816">
    <property type="protein sequence ID" value="KKA16197.1"/>
    <property type="molecule type" value="Genomic_DNA"/>
</dbReference>
<dbReference type="Proteomes" id="UP000053958">
    <property type="component" value="Unassembled WGS sequence"/>
</dbReference>
<dbReference type="RefSeq" id="XP_013322809.1">
    <property type="nucleotide sequence ID" value="XM_013467355.1"/>
</dbReference>
<evidence type="ECO:0000313" key="1">
    <source>
        <dbReference type="EMBL" id="KKA16197.1"/>
    </source>
</evidence>